<keyword evidence="4 9" id="KW-0436">Ligase</keyword>
<evidence type="ECO:0000256" key="7">
    <source>
        <dbReference type="ARBA" id="ARBA00048037"/>
    </source>
</evidence>
<comment type="pathway">
    <text evidence="1">Protein modification; protein lipoylation via exogenous pathway; protein N(6)-(lipoyl)lysine from lipoate: step 2/2.</text>
</comment>
<dbReference type="GO" id="GO:0016979">
    <property type="term" value="F:lipoate-protein ligase activity"/>
    <property type="evidence" value="ECO:0007669"/>
    <property type="project" value="UniProtKB-EC"/>
</dbReference>
<reference evidence="9 10" key="1">
    <citation type="submission" date="2016-11" db="EMBL/GenBank/DDBJ databases">
        <authorList>
            <person name="Jaros S."/>
            <person name="Januszkiewicz K."/>
            <person name="Wedrychowicz H."/>
        </authorList>
    </citation>
    <scope>NUCLEOTIDE SEQUENCE [LARGE SCALE GENOMIC DNA]</scope>
    <source>
        <strain evidence="9 10">DSM 3090</strain>
    </source>
</reference>
<dbReference type="InterPro" id="IPR019491">
    <property type="entry name" value="Lipoate_protein_ligase_C"/>
</dbReference>
<dbReference type="AlphaFoldDB" id="A0A1M6J950"/>
<feature type="domain" description="BPL/LPL catalytic" evidence="8">
    <location>
        <begin position="24"/>
        <end position="211"/>
    </location>
</feature>
<evidence type="ECO:0000256" key="3">
    <source>
        <dbReference type="ARBA" id="ARBA00012367"/>
    </source>
</evidence>
<dbReference type="InterPro" id="IPR004143">
    <property type="entry name" value="BPL_LPL_catalytic"/>
</dbReference>
<dbReference type="UniPathway" id="UPA00537">
    <property type="reaction ID" value="UER00594"/>
</dbReference>
<dbReference type="PANTHER" id="PTHR12561:SF3">
    <property type="entry name" value="LIPOYLTRANSFERASE 1, MITOCHONDRIAL"/>
    <property type="match status" value="1"/>
</dbReference>
<gene>
    <name evidence="9" type="ORF">SAMN02745248_00094</name>
</gene>
<dbReference type="SUPFAM" id="SSF82649">
    <property type="entry name" value="SufE/NifU"/>
    <property type="match status" value="1"/>
</dbReference>
<evidence type="ECO:0000313" key="10">
    <source>
        <dbReference type="Proteomes" id="UP000183952"/>
    </source>
</evidence>
<evidence type="ECO:0000256" key="1">
    <source>
        <dbReference type="ARBA" id="ARBA00005085"/>
    </source>
</evidence>
<accession>A0A1M6J950</accession>
<keyword evidence="10" id="KW-1185">Reference proteome</keyword>
<dbReference type="Pfam" id="PF10437">
    <property type="entry name" value="Lip_prot_lig_C"/>
    <property type="match status" value="1"/>
</dbReference>
<dbReference type="GO" id="GO:0005737">
    <property type="term" value="C:cytoplasm"/>
    <property type="evidence" value="ECO:0007669"/>
    <property type="project" value="TreeGrafter"/>
</dbReference>
<dbReference type="PROSITE" id="PS51733">
    <property type="entry name" value="BPL_LPL_CATALYTIC"/>
    <property type="match status" value="1"/>
</dbReference>
<dbReference type="SUPFAM" id="SSF55681">
    <property type="entry name" value="Class II aaRS and biotin synthetases"/>
    <property type="match status" value="1"/>
</dbReference>
<dbReference type="Gene3D" id="3.30.930.10">
    <property type="entry name" value="Bira Bifunctional Protein, Domain 2"/>
    <property type="match status" value="1"/>
</dbReference>
<dbReference type="InterPro" id="IPR004562">
    <property type="entry name" value="LipoylTrfase_LipoateP_Ligase"/>
</dbReference>
<organism evidence="9 10">
    <name type="scientific">Hathewaya proteolytica DSM 3090</name>
    <dbReference type="NCBI Taxonomy" id="1121331"/>
    <lineage>
        <taxon>Bacteria</taxon>
        <taxon>Bacillati</taxon>
        <taxon>Bacillota</taxon>
        <taxon>Clostridia</taxon>
        <taxon>Eubacteriales</taxon>
        <taxon>Clostridiaceae</taxon>
        <taxon>Hathewaya</taxon>
    </lineage>
</organism>
<dbReference type="STRING" id="1121331.SAMN02745248_00094"/>
<evidence type="ECO:0000256" key="5">
    <source>
        <dbReference type="ARBA" id="ARBA00022741"/>
    </source>
</evidence>
<evidence type="ECO:0000259" key="8">
    <source>
        <dbReference type="PROSITE" id="PS51733"/>
    </source>
</evidence>
<dbReference type="InterPro" id="IPR045864">
    <property type="entry name" value="aa-tRNA-synth_II/BPL/LPL"/>
</dbReference>
<dbReference type="OrthoDB" id="9788148at2"/>
<dbReference type="EC" id="6.3.1.20" evidence="3"/>
<dbReference type="Proteomes" id="UP000183952">
    <property type="component" value="Unassembled WGS sequence"/>
</dbReference>
<dbReference type="EMBL" id="FRAD01000003">
    <property type="protein sequence ID" value="SHJ43213.1"/>
    <property type="molecule type" value="Genomic_DNA"/>
</dbReference>
<comment type="pathway">
    <text evidence="2">Protein modification; protein lipoylation via exogenous pathway; protein N(6)-(lipoyl)lysine from lipoate: step 1/2.</text>
</comment>
<evidence type="ECO:0000256" key="4">
    <source>
        <dbReference type="ARBA" id="ARBA00022598"/>
    </source>
</evidence>
<dbReference type="Pfam" id="PF21948">
    <property type="entry name" value="LplA-B_cat"/>
    <property type="match status" value="1"/>
</dbReference>
<dbReference type="GO" id="GO:0009249">
    <property type="term" value="P:protein lipoylation"/>
    <property type="evidence" value="ECO:0007669"/>
    <property type="project" value="InterPro"/>
</dbReference>
<protein>
    <recommendedName>
        <fullName evidence="3">lipoate--protein ligase</fullName>
        <ecNumber evidence="3">6.3.1.20</ecNumber>
    </recommendedName>
</protein>
<dbReference type="Gene3D" id="3.30.390.50">
    <property type="entry name" value="CO dehydrogenase flavoprotein, C-terminal domain"/>
    <property type="match status" value="1"/>
</dbReference>
<evidence type="ECO:0000256" key="2">
    <source>
        <dbReference type="ARBA" id="ARBA00005124"/>
    </source>
</evidence>
<proteinExistence type="predicted"/>
<dbReference type="CDD" id="cd16443">
    <property type="entry name" value="LplA"/>
    <property type="match status" value="1"/>
</dbReference>
<dbReference type="PANTHER" id="PTHR12561">
    <property type="entry name" value="LIPOATE-PROTEIN LIGASE"/>
    <property type="match status" value="1"/>
</dbReference>
<dbReference type="GO" id="GO:0017118">
    <property type="term" value="F:lipoyltransferase activity"/>
    <property type="evidence" value="ECO:0007669"/>
    <property type="project" value="TreeGrafter"/>
</dbReference>
<keyword evidence="5" id="KW-0547">Nucleotide-binding</keyword>
<name>A0A1M6J950_9CLOT</name>
<keyword evidence="6" id="KW-0067">ATP-binding</keyword>
<dbReference type="NCBIfam" id="TIGR00545">
    <property type="entry name" value="lipoyltrans"/>
    <property type="match status" value="1"/>
</dbReference>
<evidence type="ECO:0000256" key="6">
    <source>
        <dbReference type="ARBA" id="ARBA00022840"/>
    </source>
</evidence>
<evidence type="ECO:0000313" key="9">
    <source>
        <dbReference type="EMBL" id="SHJ43213.1"/>
    </source>
</evidence>
<dbReference type="RefSeq" id="WP_072901102.1">
    <property type="nucleotide sequence ID" value="NZ_FRAD01000003.1"/>
</dbReference>
<comment type="catalytic activity">
    <reaction evidence="7">
        <text>L-lysyl-[lipoyl-carrier protein] + (R)-lipoate + ATP = N(6)-[(R)-lipoyl]-L-lysyl-[lipoyl-carrier protein] + AMP + diphosphate + H(+)</text>
        <dbReference type="Rhea" id="RHEA:49288"/>
        <dbReference type="Rhea" id="RHEA-COMP:10500"/>
        <dbReference type="Rhea" id="RHEA-COMP:10502"/>
        <dbReference type="ChEBI" id="CHEBI:15378"/>
        <dbReference type="ChEBI" id="CHEBI:29969"/>
        <dbReference type="ChEBI" id="CHEBI:30616"/>
        <dbReference type="ChEBI" id="CHEBI:33019"/>
        <dbReference type="ChEBI" id="CHEBI:83088"/>
        <dbReference type="ChEBI" id="CHEBI:83099"/>
        <dbReference type="ChEBI" id="CHEBI:456215"/>
        <dbReference type="EC" id="6.3.1.20"/>
    </reaction>
</comment>
<dbReference type="GO" id="GO:0005524">
    <property type="term" value="F:ATP binding"/>
    <property type="evidence" value="ECO:0007669"/>
    <property type="project" value="UniProtKB-KW"/>
</dbReference>
<sequence>MIFVKNENTNPYLNHAVEEYIMNKFQDDCFMLWRNESCILIGKNQDIMSEINTEYIKEHNITVVRRMSGGGAVFNDLGNLNFTFISKKAPKQGVEFSTFTAPIIEALSKLGVKAELSGRNDITIDNKKISGNAQFHSRDKVIHHGTLLFSSCISDLVAALKVKEIKFSDKTVKSVASRVSNLSEYLNEPMSVIEFKEFLFDYVFSTKNNGVIYELNEEDWGAIKIIAENKYCTRLWNYGSSPKFNFHGEKKFPGGIVQANMFIENDIIQDININGDFFSEKDVSELENLIRYNKYQCNYVREALREINVSEYMSNISFDDLINVMF</sequence>